<organism evidence="3 4">
    <name type="scientific">Aspergillus brasiliensis (strain CBS 101740 / IMI 381727 / IBT 21946)</name>
    <dbReference type="NCBI Taxonomy" id="767769"/>
    <lineage>
        <taxon>Eukaryota</taxon>
        <taxon>Fungi</taxon>
        <taxon>Dikarya</taxon>
        <taxon>Ascomycota</taxon>
        <taxon>Pezizomycotina</taxon>
        <taxon>Eurotiomycetes</taxon>
        <taxon>Eurotiomycetidae</taxon>
        <taxon>Eurotiales</taxon>
        <taxon>Aspergillaceae</taxon>
        <taxon>Aspergillus</taxon>
        <taxon>Aspergillus subgen. Circumdati</taxon>
    </lineage>
</organism>
<accession>A0A1L9U725</accession>
<dbReference type="AlphaFoldDB" id="A0A1L9U725"/>
<sequence length="116" mass="12880">MALTTYLPTCLLLVLRTPCSVARRTNPGGSYQVSTTASAMGTGTRIFSSTCGVYPPSPIRWPFSIATVSTRVTPVQNVQRSVKGQGYPLLPAPDHSTSIYFERERESERERERVRE</sequence>
<feature type="chain" id="PRO_5009887728" description="Secreted protein" evidence="2">
    <location>
        <begin position="23"/>
        <end position="116"/>
    </location>
</feature>
<dbReference type="Proteomes" id="UP000184499">
    <property type="component" value="Unassembled WGS sequence"/>
</dbReference>
<evidence type="ECO:0008006" key="5">
    <source>
        <dbReference type="Google" id="ProtNLM"/>
    </source>
</evidence>
<dbReference type="GeneID" id="93575711"/>
<feature type="compositionally biased region" description="Basic and acidic residues" evidence="1">
    <location>
        <begin position="101"/>
        <end position="116"/>
    </location>
</feature>
<evidence type="ECO:0000313" key="3">
    <source>
        <dbReference type="EMBL" id="OJJ67458.1"/>
    </source>
</evidence>
<feature type="region of interest" description="Disordered" evidence="1">
    <location>
        <begin position="93"/>
        <end position="116"/>
    </location>
</feature>
<evidence type="ECO:0000256" key="1">
    <source>
        <dbReference type="SAM" id="MobiDB-lite"/>
    </source>
</evidence>
<evidence type="ECO:0000256" key="2">
    <source>
        <dbReference type="SAM" id="SignalP"/>
    </source>
</evidence>
<dbReference type="RefSeq" id="XP_067474707.1">
    <property type="nucleotide sequence ID" value="XM_067623223.1"/>
</dbReference>
<gene>
    <name evidence="3" type="ORF">ASPBRDRAFT_343572</name>
</gene>
<evidence type="ECO:0000313" key="4">
    <source>
        <dbReference type="Proteomes" id="UP000184499"/>
    </source>
</evidence>
<proteinExistence type="predicted"/>
<protein>
    <recommendedName>
        <fullName evidence="5">Secreted protein</fullName>
    </recommendedName>
</protein>
<feature type="signal peptide" evidence="2">
    <location>
        <begin position="1"/>
        <end position="22"/>
    </location>
</feature>
<name>A0A1L9U725_ASPBC</name>
<keyword evidence="4" id="KW-1185">Reference proteome</keyword>
<dbReference type="VEuPathDB" id="FungiDB:ASPBRDRAFT_343572"/>
<reference evidence="4" key="1">
    <citation type="journal article" date="2017" name="Genome Biol.">
        <title>Comparative genomics reveals high biological diversity and specific adaptations in the industrially and medically important fungal genus Aspergillus.</title>
        <authorList>
            <person name="de Vries R.P."/>
            <person name="Riley R."/>
            <person name="Wiebenga A."/>
            <person name="Aguilar-Osorio G."/>
            <person name="Amillis S."/>
            <person name="Uchima C.A."/>
            <person name="Anderluh G."/>
            <person name="Asadollahi M."/>
            <person name="Askin M."/>
            <person name="Barry K."/>
            <person name="Battaglia E."/>
            <person name="Bayram O."/>
            <person name="Benocci T."/>
            <person name="Braus-Stromeyer S.A."/>
            <person name="Caldana C."/>
            <person name="Canovas D."/>
            <person name="Cerqueira G.C."/>
            <person name="Chen F."/>
            <person name="Chen W."/>
            <person name="Choi C."/>
            <person name="Clum A."/>
            <person name="Dos Santos R.A."/>
            <person name="Damasio A.R."/>
            <person name="Diallinas G."/>
            <person name="Emri T."/>
            <person name="Fekete E."/>
            <person name="Flipphi M."/>
            <person name="Freyberg S."/>
            <person name="Gallo A."/>
            <person name="Gournas C."/>
            <person name="Habgood R."/>
            <person name="Hainaut M."/>
            <person name="Harispe M.L."/>
            <person name="Henrissat B."/>
            <person name="Hilden K.S."/>
            <person name="Hope R."/>
            <person name="Hossain A."/>
            <person name="Karabika E."/>
            <person name="Karaffa L."/>
            <person name="Karanyi Z."/>
            <person name="Krasevec N."/>
            <person name="Kuo A."/>
            <person name="Kusch H."/>
            <person name="LaButti K."/>
            <person name="Lagendijk E.L."/>
            <person name="Lapidus A."/>
            <person name="Levasseur A."/>
            <person name="Lindquist E."/>
            <person name="Lipzen A."/>
            <person name="Logrieco A.F."/>
            <person name="MacCabe A."/>
            <person name="Maekelae M.R."/>
            <person name="Malavazi I."/>
            <person name="Melin P."/>
            <person name="Meyer V."/>
            <person name="Mielnichuk N."/>
            <person name="Miskei M."/>
            <person name="Molnar A.P."/>
            <person name="Mule G."/>
            <person name="Ngan C.Y."/>
            <person name="Orejas M."/>
            <person name="Orosz E."/>
            <person name="Ouedraogo J.P."/>
            <person name="Overkamp K.M."/>
            <person name="Park H.-S."/>
            <person name="Perrone G."/>
            <person name="Piumi F."/>
            <person name="Punt P.J."/>
            <person name="Ram A.F."/>
            <person name="Ramon A."/>
            <person name="Rauscher S."/>
            <person name="Record E."/>
            <person name="Riano-Pachon D.M."/>
            <person name="Robert V."/>
            <person name="Roehrig J."/>
            <person name="Ruller R."/>
            <person name="Salamov A."/>
            <person name="Salih N.S."/>
            <person name="Samson R.A."/>
            <person name="Sandor E."/>
            <person name="Sanguinetti M."/>
            <person name="Schuetze T."/>
            <person name="Sepcic K."/>
            <person name="Shelest E."/>
            <person name="Sherlock G."/>
            <person name="Sophianopoulou V."/>
            <person name="Squina F.M."/>
            <person name="Sun H."/>
            <person name="Susca A."/>
            <person name="Todd R.B."/>
            <person name="Tsang A."/>
            <person name="Unkles S.E."/>
            <person name="van de Wiele N."/>
            <person name="van Rossen-Uffink D."/>
            <person name="Oliveira J.V."/>
            <person name="Vesth T.C."/>
            <person name="Visser J."/>
            <person name="Yu J.-H."/>
            <person name="Zhou M."/>
            <person name="Andersen M.R."/>
            <person name="Archer D.B."/>
            <person name="Baker S.E."/>
            <person name="Benoit I."/>
            <person name="Brakhage A.A."/>
            <person name="Braus G.H."/>
            <person name="Fischer R."/>
            <person name="Frisvad J.C."/>
            <person name="Goldman G.H."/>
            <person name="Houbraken J."/>
            <person name="Oakley B."/>
            <person name="Pocsi I."/>
            <person name="Scazzocchio C."/>
            <person name="Seiboth B."/>
            <person name="vanKuyk P.A."/>
            <person name="Wortman J."/>
            <person name="Dyer P.S."/>
            <person name="Grigoriev I.V."/>
        </authorList>
    </citation>
    <scope>NUCLEOTIDE SEQUENCE [LARGE SCALE GENOMIC DNA]</scope>
    <source>
        <strain evidence="4">CBS 101740 / IMI 381727 / IBT 21946</strain>
    </source>
</reference>
<dbReference type="EMBL" id="KV878694">
    <property type="protein sequence ID" value="OJJ67458.1"/>
    <property type="molecule type" value="Genomic_DNA"/>
</dbReference>
<keyword evidence="2" id="KW-0732">Signal</keyword>